<dbReference type="NCBIfam" id="TIGR02605">
    <property type="entry name" value="CxxC_CxxC_SSSS"/>
    <property type="match status" value="1"/>
</dbReference>
<dbReference type="InterPro" id="IPR013429">
    <property type="entry name" value="Regulatory_FmdB_Zinc_ribbon"/>
</dbReference>
<dbReference type="EMBL" id="AYKG01000045">
    <property type="protein sequence ID" value="ROO25603.1"/>
    <property type="molecule type" value="Genomic_DNA"/>
</dbReference>
<feature type="domain" description="Putative regulatory protein FmdB zinc ribbon" evidence="2">
    <location>
        <begin position="1"/>
        <end position="42"/>
    </location>
</feature>
<protein>
    <submittedName>
        <fullName evidence="3">FmdB family transcriptional regulator</fullName>
    </submittedName>
</protein>
<accession>A0A423PJ42</accession>
<name>A0A423PJ42_9GAMM</name>
<evidence type="ECO:0000256" key="1">
    <source>
        <dbReference type="SAM" id="MobiDB-lite"/>
    </source>
</evidence>
<organism evidence="3 4">
    <name type="scientific">Salinisphaera japonica YTM-1</name>
    <dbReference type="NCBI Taxonomy" id="1209778"/>
    <lineage>
        <taxon>Bacteria</taxon>
        <taxon>Pseudomonadati</taxon>
        <taxon>Pseudomonadota</taxon>
        <taxon>Gammaproteobacteria</taxon>
        <taxon>Salinisphaerales</taxon>
        <taxon>Salinisphaeraceae</taxon>
        <taxon>Salinisphaera</taxon>
    </lineage>
</organism>
<dbReference type="SMART" id="SM00834">
    <property type="entry name" value="CxxC_CXXC_SSSS"/>
    <property type="match status" value="1"/>
</dbReference>
<sequence length="115" mass="12003">MPIYEYVCQDCGEAIEKLQKLSDEPLTDCPACDQATLKRKVSAAGFRLSGGGWYETDFKSKGQRNLTGKGESTSDSGASDKTDSGASAKSEAPASSTKSESAKPAAKPKSTGNSD</sequence>
<dbReference type="AlphaFoldDB" id="A0A423PJ42"/>
<dbReference type="RefSeq" id="WP_123658962.1">
    <property type="nucleotide sequence ID" value="NZ_AYKG01000045.1"/>
</dbReference>
<dbReference type="PANTHER" id="PTHR34404:SF2">
    <property type="entry name" value="CONSERVED SERINE RICH PROTEIN"/>
    <property type="match status" value="1"/>
</dbReference>
<dbReference type="Pfam" id="PF09723">
    <property type="entry name" value="Zn_ribbon_8"/>
    <property type="match status" value="1"/>
</dbReference>
<gene>
    <name evidence="3" type="ORF">SAJA_12450</name>
</gene>
<dbReference type="PANTHER" id="PTHR34404">
    <property type="entry name" value="REGULATORY PROTEIN, FMDB FAMILY"/>
    <property type="match status" value="1"/>
</dbReference>
<proteinExistence type="predicted"/>
<dbReference type="Proteomes" id="UP000285310">
    <property type="component" value="Unassembled WGS sequence"/>
</dbReference>
<comment type="caution">
    <text evidence="3">The sequence shown here is derived from an EMBL/GenBank/DDBJ whole genome shotgun (WGS) entry which is preliminary data.</text>
</comment>
<dbReference type="InParanoid" id="A0A423PJ42"/>
<evidence type="ECO:0000259" key="2">
    <source>
        <dbReference type="SMART" id="SM00834"/>
    </source>
</evidence>
<feature type="region of interest" description="Disordered" evidence="1">
    <location>
        <begin position="50"/>
        <end position="115"/>
    </location>
</feature>
<keyword evidence="4" id="KW-1185">Reference proteome</keyword>
<reference evidence="3 4" key="1">
    <citation type="submission" date="2013-10" db="EMBL/GenBank/DDBJ databases">
        <title>Salinisphaera japonica YTM-1 Genome Sequencing.</title>
        <authorList>
            <person name="Lai Q."/>
            <person name="Li C."/>
            <person name="Shao Z."/>
        </authorList>
    </citation>
    <scope>NUCLEOTIDE SEQUENCE [LARGE SCALE GENOMIC DNA]</scope>
    <source>
        <strain evidence="3 4">YTM-1</strain>
    </source>
</reference>
<evidence type="ECO:0000313" key="4">
    <source>
        <dbReference type="Proteomes" id="UP000285310"/>
    </source>
</evidence>
<feature type="compositionally biased region" description="Polar residues" evidence="1">
    <location>
        <begin position="63"/>
        <end position="77"/>
    </location>
</feature>
<evidence type="ECO:0000313" key="3">
    <source>
        <dbReference type="EMBL" id="ROO25603.1"/>
    </source>
</evidence>
<dbReference type="OrthoDB" id="9813321at2"/>
<feature type="compositionally biased region" description="Low complexity" evidence="1">
    <location>
        <begin position="86"/>
        <end position="115"/>
    </location>
</feature>